<evidence type="ECO:0000256" key="7">
    <source>
        <dbReference type="ARBA" id="ARBA00022982"/>
    </source>
</evidence>
<name>A0A9W4XJY8_9ASCO</name>
<dbReference type="GO" id="GO:0006879">
    <property type="term" value="P:intracellular iron ion homeostasis"/>
    <property type="evidence" value="ECO:0007669"/>
    <property type="project" value="TreeGrafter"/>
</dbReference>
<keyword evidence="6" id="KW-0274">FAD</keyword>
<evidence type="ECO:0000256" key="4">
    <source>
        <dbReference type="ARBA" id="ARBA00022630"/>
    </source>
</evidence>
<dbReference type="Pfam" id="PF08030">
    <property type="entry name" value="NAD_binding_6"/>
    <property type="match status" value="1"/>
</dbReference>
<keyword evidence="4" id="KW-0285">Flavoprotein</keyword>
<dbReference type="OrthoDB" id="167398at2759"/>
<dbReference type="PANTHER" id="PTHR32361:SF9">
    <property type="entry name" value="FERRIC REDUCTASE TRANSMEMBRANE COMPONENT 3-RELATED"/>
    <property type="match status" value="1"/>
</dbReference>
<evidence type="ECO:0000256" key="10">
    <source>
        <dbReference type="ARBA" id="ARBA00023065"/>
    </source>
</evidence>
<sequence length="747" mass="86536">MYTPAVCSSLIFISLLVLSIFLKSTNHHKLIYKIRTYLIICLTISCLASVAPQTAQIGAPFNKYGQPKIAFFGCNYQISLTTARFCSEDKSFEWCYCNNFNAFATIAHCYRVGHEKEIDSLLDMCKEYSNKTLTKDIFEKADHYYNNRAKTIDEIPNYQPYELVDYPIKLNESEIHIFESAYEQFLGNYDRSIDYGFYLIAYWIIVFALVSVGNWSKVLLPRLQPTDSLTNWFRKNISLPATGYKNKTSELPLFKIFDMLVPTRAESLILATFGGLCLYYMTVDIYYTPGNPLFSNKYTALLKYYAVRASLLSSSLMPLLILFGGRNNILQYITRWDYATFITLHRWVSRIIIFMILIHALFYTIYLKDRGLPEESIPLYIWFGVAAIYAGVVILVQGLLILRRKCYEVFLLLHIVLAAVFIFGAWLHVEDLYCVWFYYTSAVVWAFDRIIRLLRMTEFGFPIAKVYLLSDETLKIIIPKPKNWQAIPGGHAFIHFLKPSCFWQSHPFTYTVDDESNIILFIKVKRGVTRQISNYLMTHKDRYTTIRVAIEGSYGESTPASKYNTAVFFAGGNGIPGIFAEAYELLKYENKQSIKLYWVVREYKSLLWFYKELMALKGTKIETTIFITRPNSSIEERDFNSRTFTSLLDDESSPLNPKQHTIYDSIKSDGNIIKDIQKELSHIKLIESRPNIKKIVETNINESMGSTCFVTCGAPSMVDDIRHSVVLNLDYDRNKRVDYFEQLQVWA</sequence>
<dbReference type="AlphaFoldDB" id="A0A9W4XJY8"/>
<feature type="transmembrane region" description="Helical" evidence="13">
    <location>
        <begin position="195"/>
        <end position="215"/>
    </location>
</feature>
<dbReference type="InterPro" id="IPR013130">
    <property type="entry name" value="Fe3_Rdtase_TM_dom"/>
</dbReference>
<keyword evidence="3" id="KW-0813">Transport</keyword>
<dbReference type="Proteomes" id="UP001152885">
    <property type="component" value="Unassembled WGS sequence"/>
</dbReference>
<accession>A0A9W4XJY8</accession>
<feature type="transmembrane region" description="Helical" evidence="13">
    <location>
        <begin position="379"/>
        <end position="402"/>
    </location>
</feature>
<feature type="transmembrane region" description="Helical" evidence="13">
    <location>
        <begin position="6"/>
        <end position="22"/>
    </location>
</feature>
<feature type="transmembrane region" description="Helical" evidence="13">
    <location>
        <begin position="34"/>
        <end position="51"/>
    </location>
</feature>
<dbReference type="SFLD" id="SFLDS00052">
    <property type="entry name" value="Ferric_Reductase_Domain"/>
    <property type="match status" value="1"/>
</dbReference>
<evidence type="ECO:0000256" key="13">
    <source>
        <dbReference type="SAM" id="Phobius"/>
    </source>
</evidence>
<dbReference type="PROSITE" id="PS51384">
    <property type="entry name" value="FAD_FR"/>
    <property type="match status" value="1"/>
</dbReference>
<keyword evidence="9" id="KW-0560">Oxidoreductase</keyword>
<evidence type="ECO:0000313" key="15">
    <source>
        <dbReference type="EMBL" id="CAI5756515.1"/>
    </source>
</evidence>
<protein>
    <recommendedName>
        <fullName evidence="14">FAD-binding FR-type domain-containing protein</fullName>
    </recommendedName>
</protein>
<comment type="caution">
    <text evidence="15">The sequence shown here is derived from an EMBL/GenBank/DDBJ whole genome shotgun (WGS) entry which is preliminary data.</text>
</comment>
<feature type="domain" description="FAD-binding FR-type" evidence="14">
    <location>
        <begin position="456"/>
        <end position="560"/>
    </location>
</feature>
<evidence type="ECO:0000256" key="1">
    <source>
        <dbReference type="ARBA" id="ARBA00004141"/>
    </source>
</evidence>
<keyword evidence="16" id="KW-1185">Reference proteome</keyword>
<dbReference type="SUPFAM" id="SSF52343">
    <property type="entry name" value="Ferredoxin reductase-like, C-terminal NADP-linked domain"/>
    <property type="match status" value="1"/>
</dbReference>
<feature type="transmembrane region" description="Helical" evidence="13">
    <location>
        <begin position="268"/>
        <end position="287"/>
    </location>
</feature>
<dbReference type="PANTHER" id="PTHR32361">
    <property type="entry name" value="FERRIC/CUPRIC REDUCTASE TRANSMEMBRANE COMPONENT"/>
    <property type="match status" value="1"/>
</dbReference>
<dbReference type="InterPro" id="IPR017927">
    <property type="entry name" value="FAD-bd_FR_type"/>
</dbReference>
<evidence type="ECO:0000256" key="5">
    <source>
        <dbReference type="ARBA" id="ARBA00022692"/>
    </source>
</evidence>
<dbReference type="Pfam" id="PF01794">
    <property type="entry name" value="Ferric_reduct"/>
    <property type="match status" value="1"/>
</dbReference>
<evidence type="ECO:0000259" key="14">
    <source>
        <dbReference type="PROSITE" id="PS51384"/>
    </source>
</evidence>
<organism evidence="15 16">
    <name type="scientific">Candida verbasci</name>
    <dbReference type="NCBI Taxonomy" id="1227364"/>
    <lineage>
        <taxon>Eukaryota</taxon>
        <taxon>Fungi</taxon>
        <taxon>Dikarya</taxon>
        <taxon>Ascomycota</taxon>
        <taxon>Saccharomycotina</taxon>
        <taxon>Pichiomycetes</taxon>
        <taxon>Debaryomycetaceae</taxon>
        <taxon>Candida/Lodderomyces clade</taxon>
        <taxon>Candida</taxon>
    </lineage>
</organism>
<evidence type="ECO:0000256" key="11">
    <source>
        <dbReference type="ARBA" id="ARBA00023136"/>
    </source>
</evidence>
<dbReference type="InterPro" id="IPR013121">
    <property type="entry name" value="Fe_red_NAD-bd_6"/>
</dbReference>
<evidence type="ECO:0000256" key="12">
    <source>
        <dbReference type="ARBA" id="ARBA00023180"/>
    </source>
</evidence>
<dbReference type="GO" id="GO:0000293">
    <property type="term" value="F:ferric-chelate reductase activity"/>
    <property type="evidence" value="ECO:0007669"/>
    <property type="project" value="UniProtKB-ARBA"/>
</dbReference>
<dbReference type="SFLD" id="SFLDG01168">
    <property type="entry name" value="Ferric_reductase_subgroup_(FRE"/>
    <property type="match status" value="1"/>
</dbReference>
<gene>
    <name evidence="15" type="ORF">CANVERA_P1033</name>
</gene>
<keyword evidence="8 13" id="KW-1133">Transmembrane helix</keyword>
<dbReference type="EMBL" id="CANTUO010000001">
    <property type="protein sequence ID" value="CAI5756515.1"/>
    <property type="molecule type" value="Genomic_DNA"/>
</dbReference>
<dbReference type="CDD" id="cd06186">
    <property type="entry name" value="NOX_Duox_like_FAD_NADP"/>
    <property type="match status" value="1"/>
</dbReference>
<keyword evidence="12" id="KW-0325">Glycoprotein</keyword>
<keyword evidence="10" id="KW-0406">Ion transport</keyword>
<feature type="transmembrane region" description="Helical" evidence="13">
    <location>
        <begin position="347"/>
        <end position="367"/>
    </location>
</feature>
<feature type="transmembrane region" description="Helical" evidence="13">
    <location>
        <begin position="307"/>
        <end position="326"/>
    </location>
</feature>
<reference evidence="15" key="1">
    <citation type="submission" date="2022-12" db="EMBL/GenBank/DDBJ databases">
        <authorList>
            <person name="Brejova B."/>
        </authorList>
    </citation>
    <scope>NUCLEOTIDE SEQUENCE</scope>
</reference>
<proteinExistence type="inferred from homology"/>
<dbReference type="InterPro" id="IPR013112">
    <property type="entry name" value="FAD-bd_8"/>
</dbReference>
<dbReference type="InterPro" id="IPR051410">
    <property type="entry name" value="Ferric/Cupric_Reductase"/>
</dbReference>
<evidence type="ECO:0000256" key="8">
    <source>
        <dbReference type="ARBA" id="ARBA00022989"/>
    </source>
</evidence>
<comment type="subcellular location">
    <subcellularLocation>
        <location evidence="1">Membrane</location>
        <topology evidence="1">Multi-pass membrane protein</topology>
    </subcellularLocation>
</comment>
<keyword evidence="5 13" id="KW-0812">Transmembrane</keyword>
<evidence type="ECO:0000256" key="6">
    <source>
        <dbReference type="ARBA" id="ARBA00022827"/>
    </source>
</evidence>
<dbReference type="GO" id="GO:0015677">
    <property type="term" value="P:copper ion import"/>
    <property type="evidence" value="ECO:0007669"/>
    <property type="project" value="TreeGrafter"/>
</dbReference>
<dbReference type="Gene3D" id="3.40.50.80">
    <property type="entry name" value="Nucleotide-binding domain of ferredoxin-NADP reductase (FNR) module"/>
    <property type="match status" value="1"/>
</dbReference>
<evidence type="ECO:0000256" key="3">
    <source>
        <dbReference type="ARBA" id="ARBA00022448"/>
    </source>
</evidence>
<comment type="similarity">
    <text evidence="2">Belongs to the ferric reductase (FRE) family.</text>
</comment>
<dbReference type="InterPro" id="IPR039261">
    <property type="entry name" value="FNR_nucleotide-bd"/>
</dbReference>
<feature type="transmembrane region" description="Helical" evidence="13">
    <location>
        <begin position="409"/>
        <end position="429"/>
    </location>
</feature>
<dbReference type="GO" id="GO:0005886">
    <property type="term" value="C:plasma membrane"/>
    <property type="evidence" value="ECO:0007669"/>
    <property type="project" value="TreeGrafter"/>
</dbReference>
<evidence type="ECO:0000313" key="16">
    <source>
        <dbReference type="Proteomes" id="UP001152885"/>
    </source>
</evidence>
<keyword evidence="11 13" id="KW-0472">Membrane</keyword>
<keyword evidence="7" id="KW-0249">Electron transport</keyword>
<dbReference type="Pfam" id="PF08022">
    <property type="entry name" value="FAD_binding_8"/>
    <property type="match status" value="1"/>
</dbReference>
<dbReference type="GO" id="GO:0006826">
    <property type="term" value="P:iron ion transport"/>
    <property type="evidence" value="ECO:0007669"/>
    <property type="project" value="TreeGrafter"/>
</dbReference>
<evidence type="ECO:0000256" key="9">
    <source>
        <dbReference type="ARBA" id="ARBA00023002"/>
    </source>
</evidence>
<evidence type="ECO:0000256" key="2">
    <source>
        <dbReference type="ARBA" id="ARBA00006278"/>
    </source>
</evidence>